<accession>A0A345Y1T2</accession>
<evidence type="ECO:0000313" key="3">
    <source>
        <dbReference type="EMBL" id="AXK37848.1"/>
    </source>
</evidence>
<sequence>MPKRRTKGREPPAAARTRPPRPGSWLRLRTRALRRSRERGASSIEFTGMLPLLLLVGLAAIQLGLAGYAVQQAGTGARAGARTASHEDRSGECAGAGKSAMSGWTADRSSFDCARDDEEATVTTKVTIPSIIPGIDSFGAASRTVTMPSD</sequence>
<name>A0A345Y1T2_9ACTN</name>
<dbReference type="Proteomes" id="UP000254425">
    <property type="component" value="Chromosome"/>
</dbReference>
<dbReference type="KEGG" id="sarm:DVA86_33085"/>
<evidence type="ECO:0000313" key="4">
    <source>
        <dbReference type="Proteomes" id="UP000254425"/>
    </source>
</evidence>
<dbReference type="AlphaFoldDB" id="A0A345Y1T2"/>
<evidence type="ECO:0000256" key="1">
    <source>
        <dbReference type="SAM" id="MobiDB-lite"/>
    </source>
</evidence>
<keyword evidence="4" id="KW-1185">Reference proteome</keyword>
<organism evidence="3 4">
    <name type="scientific">Streptomyces armeniacus</name>
    <dbReference type="NCBI Taxonomy" id="83291"/>
    <lineage>
        <taxon>Bacteria</taxon>
        <taxon>Bacillati</taxon>
        <taxon>Actinomycetota</taxon>
        <taxon>Actinomycetes</taxon>
        <taxon>Kitasatosporales</taxon>
        <taxon>Streptomycetaceae</taxon>
        <taxon>Streptomyces</taxon>
    </lineage>
</organism>
<feature type="region of interest" description="Disordered" evidence="1">
    <location>
        <begin position="1"/>
        <end position="25"/>
    </location>
</feature>
<feature type="domain" description="TadE-like" evidence="2">
    <location>
        <begin position="40"/>
        <end position="82"/>
    </location>
</feature>
<protein>
    <submittedName>
        <fullName evidence="3">Pilus assembly protein</fullName>
    </submittedName>
</protein>
<reference evidence="3 4" key="1">
    <citation type="submission" date="2018-07" db="EMBL/GenBank/DDBJ databases">
        <title>Draft genome of the type strain Streptomyces armeniacus ATCC 15676.</title>
        <authorList>
            <person name="Labana P."/>
            <person name="Gosse J.T."/>
            <person name="Boddy C.N."/>
        </authorList>
    </citation>
    <scope>NUCLEOTIDE SEQUENCE [LARGE SCALE GENOMIC DNA]</scope>
    <source>
        <strain evidence="3 4">ATCC 15676</strain>
    </source>
</reference>
<evidence type="ECO:0000259" key="2">
    <source>
        <dbReference type="Pfam" id="PF07811"/>
    </source>
</evidence>
<dbReference type="Pfam" id="PF07811">
    <property type="entry name" value="TadE"/>
    <property type="match status" value="1"/>
</dbReference>
<dbReference type="InterPro" id="IPR012495">
    <property type="entry name" value="TadE-like_dom"/>
</dbReference>
<proteinExistence type="predicted"/>
<dbReference type="EMBL" id="CP031320">
    <property type="protein sequence ID" value="AXK37848.1"/>
    <property type="molecule type" value="Genomic_DNA"/>
</dbReference>
<gene>
    <name evidence="3" type="ORF">DVA86_33085</name>
</gene>